<evidence type="ECO:0000313" key="2">
    <source>
        <dbReference type="Proteomes" id="UP000050761"/>
    </source>
</evidence>
<dbReference type="Proteomes" id="UP000050761">
    <property type="component" value="Unassembled WGS sequence"/>
</dbReference>
<protein>
    <submittedName>
        <fullName evidence="1 3">Uncharacterized protein</fullName>
    </submittedName>
</protein>
<organism evidence="1">
    <name type="scientific">Heligmosomoides polygyrus</name>
    <name type="common">Parasitic roundworm</name>
    <dbReference type="NCBI Taxonomy" id="6339"/>
    <lineage>
        <taxon>Eukaryota</taxon>
        <taxon>Metazoa</taxon>
        <taxon>Ecdysozoa</taxon>
        <taxon>Nematoda</taxon>
        <taxon>Chromadorea</taxon>
        <taxon>Rhabditida</taxon>
        <taxon>Rhabditina</taxon>
        <taxon>Rhabditomorpha</taxon>
        <taxon>Strongyloidea</taxon>
        <taxon>Heligmosomidae</taxon>
        <taxon>Heligmosomoides</taxon>
    </lineage>
</organism>
<dbReference type="OrthoDB" id="10586391at2759"/>
<dbReference type="EMBL" id="UZAH01027007">
    <property type="protein sequence ID" value="VDO87692.1"/>
    <property type="molecule type" value="Genomic_DNA"/>
</dbReference>
<dbReference type="WBParaSite" id="HPBE_0001117001-mRNA-1">
    <property type="protein sequence ID" value="HPBE_0001117001-mRNA-1"/>
    <property type="gene ID" value="HPBE_0001117001"/>
</dbReference>
<evidence type="ECO:0000313" key="1">
    <source>
        <dbReference type="EMBL" id="VDO87692.1"/>
    </source>
</evidence>
<proteinExistence type="predicted"/>
<gene>
    <name evidence="1" type="ORF">HPBE_LOCUS11171</name>
</gene>
<dbReference type="AlphaFoldDB" id="A0A3P8CTX5"/>
<accession>A0A3P8CTX5</accession>
<reference evidence="1 2" key="1">
    <citation type="submission" date="2018-11" db="EMBL/GenBank/DDBJ databases">
        <authorList>
            <consortium name="Pathogen Informatics"/>
        </authorList>
    </citation>
    <scope>NUCLEOTIDE SEQUENCE [LARGE SCALE GENOMIC DNA]</scope>
</reference>
<sequence>MYYSYEENAYLPNDEYVLRDVELMSPPVRRQKQETLTKIDEIANSVMILKRDFERHHFTLMEMRGKSDQIEEHLLKHKKSSFNKFLYMFHAASDTVVKARKALMNDTGMDKRDDICYAERCGKLVKKIMQDMEEVYLREHDRYRLQELRNQELMQLLQGQIPRTAPYLASELLRSVRRTLFVDSLKLITIGRGESFLRFRYGVPPPNPTFILREGLLYKFRIEFYVHRCPVPGLRCVQQLIIH</sequence>
<evidence type="ECO:0000313" key="3">
    <source>
        <dbReference type="WBParaSite" id="HPBE_0001117001-mRNA-1"/>
    </source>
</evidence>
<name>A0A3P8CTX5_HELPZ</name>
<keyword evidence="2" id="KW-1185">Reference proteome</keyword>
<reference evidence="3" key="2">
    <citation type="submission" date="2019-09" db="UniProtKB">
        <authorList>
            <consortium name="WormBaseParasite"/>
        </authorList>
    </citation>
    <scope>IDENTIFICATION</scope>
</reference>